<proteinExistence type="predicted"/>
<evidence type="ECO:0000256" key="1">
    <source>
        <dbReference type="SAM" id="MobiDB-lite"/>
    </source>
</evidence>
<protein>
    <submittedName>
        <fullName evidence="2">Unannotated protein</fullName>
    </submittedName>
</protein>
<organism evidence="2">
    <name type="scientific">freshwater metagenome</name>
    <dbReference type="NCBI Taxonomy" id="449393"/>
    <lineage>
        <taxon>unclassified sequences</taxon>
        <taxon>metagenomes</taxon>
        <taxon>ecological metagenomes</taxon>
    </lineage>
</organism>
<reference evidence="2" key="1">
    <citation type="submission" date="2020-05" db="EMBL/GenBank/DDBJ databases">
        <authorList>
            <person name="Chiriac C."/>
            <person name="Salcher M."/>
            <person name="Ghai R."/>
            <person name="Kavagutti S V."/>
        </authorList>
    </citation>
    <scope>NUCLEOTIDE SEQUENCE</scope>
</reference>
<evidence type="ECO:0000313" key="2">
    <source>
        <dbReference type="EMBL" id="CAB4342050.1"/>
    </source>
</evidence>
<feature type="region of interest" description="Disordered" evidence="1">
    <location>
        <begin position="1"/>
        <end position="35"/>
    </location>
</feature>
<accession>A0A6J5ZNA1</accession>
<gene>
    <name evidence="2" type="ORF">UFOPK3522_00684</name>
</gene>
<sequence>MSQASSNTRAKVAATKIIGGAPNEPKAERPLPAETTKAAALSRVPRAGYATPSHGKNFGNADPAGLLTELTRAVLRLLPG</sequence>
<dbReference type="AlphaFoldDB" id="A0A6J5ZNA1"/>
<dbReference type="EMBL" id="CAESAO010000045">
    <property type="protein sequence ID" value="CAB4342050.1"/>
    <property type="molecule type" value="Genomic_DNA"/>
</dbReference>
<name>A0A6J5ZNA1_9ZZZZ</name>